<dbReference type="STRING" id="421531.IX38_20265"/>
<dbReference type="GO" id="GO:0006352">
    <property type="term" value="P:DNA-templated transcription initiation"/>
    <property type="evidence" value="ECO:0007669"/>
    <property type="project" value="InterPro"/>
</dbReference>
<dbReference type="PANTHER" id="PTHR43133:SF46">
    <property type="entry name" value="RNA POLYMERASE SIGMA-70 FACTOR ECF SUBFAMILY"/>
    <property type="match status" value="1"/>
</dbReference>
<dbReference type="SUPFAM" id="SSF88659">
    <property type="entry name" value="Sigma3 and sigma4 domains of RNA polymerase sigma factors"/>
    <property type="match status" value="1"/>
</dbReference>
<dbReference type="InterPro" id="IPR014284">
    <property type="entry name" value="RNA_pol_sigma-70_dom"/>
</dbReference>
<keyword evidence="3" id="KW-0731">Sigma factor</keyword>
<keyword evidence="8" id="KW-1185">Reference proteome</keyword>
<evidence type="ECO:0000313" key="8">
    <source>
        <dbReference type="Proteomes" id="UP000028703"/>
    </source>
</evidence>
<dbReference type="InterPro" id="IPR013249">
    <property type="entry name" value="RNA_pol_sigma70_r4_t2"/>
</dbReference>
<organism evidence="7 8">
    <name type="scientific">Chryseobacterium luteum</name>
    <dbReference type="NCBI Taxonomy" id="421531"/>
    <lineage>
        <taxon>Bacteria</taxon>
        <taxon>Pseudomonadati</taxon>
        <taxon>Bacteroidota</taxon>
        <taxon>Flavobacteriia</taxon>
        <taxon>Flavobacteriales</taxon>
        <taxon>Weeksellaceae</taxon>
        <taxon>Chryseobacterium group</taxon>
        <taxon>Chryseobacterium</taxon>
    </lineage>
</organism>
<sequence>MKPTDYTILKEIKSGDRPAFMLLYERYWDSLYRFVFMRTRDKEMSEELLQNLWIKILEDTASIQTDESESAKGYLLRYLHYRIIDHYNSSKKIPSTISIDEFDPTGEMDISDTEYFEIIEENEISALLTMIDEVVSRLPSTEQSVYDMRIRRNMSVHETAEALGISSKTVSNKLSKALGEIRDQLNPEYQSSKKLISILMLMEILTKY</sequence>
<dbReference type="Gene3D" id="1.10.10.10">
    <property type="entry name" value="Winged helix-like DNA-binding domain superfamily/Winged helix DNA-binding domain"/>
    <property type="match status" value="1"/>
</dbReference>
<evidence type="ECO:0000256" key="1">
    <source>
        <dbReference type="ARBA" id="ARBA00010641"/>
    </source>
</evidence>
<evidence type="ECO:0000256" key="4">
    <source>
        <dbReference type="ARBA" id="ARBA00023163"/>
    </source>
</evidence>
<name>A0A085YZJ5_9FLAO</name>
<dbReference type="InterPro" id="IPR013325">
    <property type="entry name" value="RNA_pol_sigma_r2"/>
</dbReference>
<dbReference type="Pfam" id="PF08281">
    <property type="entry name" value="Sigma70_r4_2"/>
    <property type="match status" value="1"/>
</dbReference>
<dbReference type="SUPFAM" id="SSF88946">
    <property type="entry name" value="Sigma2 domain of RNA polymerase sigma factors"/>
    <property type="match status" value="1"/>
</dbReference>
<dbReference type="PANTHER" id="PTHR43133">
    <property type="entry name" value="RNA POLYMERASE ECF-TYPE SIGMA FACTO"/>
    <property type="match status" value="1"/>
</dbReference>
<keyword evidence="4" id="KW-0804">Transcription</keyword>
<gene>
    <name evidence="7" type="ORF">IX38_20265</name>
</gene>
<dbReference type="InterPro" id="IPR007627">
    <property type="entry name" value="RNA_pol_sigma70_r2"/>
</dbReference>
<dbReference type="Proteomes" id="UP000028703">
    <property type="component" value="Unassembled WGS sequence"/>
</dbReference>
<proteinExistence type="inferred from homology"/>
<dbReference type="eggNOG" id="COG1595">
    <property type="taxonomic scope" value="Bacteria"/>
</dbReference>
<evidence type="ECO:0000256" key="3">
    <source>
        <dbReference type="ARBA" id="ARBA00023082"/>
    </source>
</evidence>
<protein>
    <submittedName>
        <fullName evidence="7">RNA polymerase subunit sigma-70</fullName>
    </submittedName>
</protein>
<dbReference type="EMBL" id="JPRO01000024">
    <property type="protein sequence ID" value="KFE97608.1"/>
    <property type="molecule type" value="Genomic_DNA"/>
</dbReference>
<feature type="domain" description="RNA polymerase sigma-70 region 2" evidence="5">
    <location>
        <begin position="23"/>
        <end position="91"/>
    </location>
</feature>
<dbReference type="RefSeq" id="WP_034707585.1">
    <property type="nucleotide sequence ID" value="NZ_JPRO01000024.1"/>
</dbReference>
<evidence type="ECO:0000259" key="5">
    <source>
        <dbReference type="Pfam" id="PF04542"/>
    </source>
</evidence>
<dbReference type="Pfam" id="PF04542">
    <property type="entry name" value="Sigma70_r2"/>
    <property type="match status" value="1"/>
</dbReference>
<reference evidence="7 8" key="1">
    <citation type="submission" date="2014-07" db="EMBL/GenBank/DDBJ databases">
        <title>Genome of Chryseobacterium luteum DSM 18605.</title>
        <authorList>
            <person name="Stropko S.J."/>
            <person name="Pipes S.E."/>
            <person name="Newman J.D."/>
        </authorList>
    </citation>
    <scope>NUCLEOTIDE SEQUENCE [LARGE SCALE GENOMIC DNA]</scope>
    <source>
        <strain evidence="7 8">DSM 18605</strain>
    </source>
</reference>
<feature type="domain" description="RNA polymerase sigma factor 70 region 4 type 2" evidence="6">
    <location>
        <begin position="130"/>
        <end position="178"/>
    </location>
</feature>
<dbReference type="Gene3D" id="1.10.1740.10">
    <property type="match status" value="1"/>
</dbReference>
<evidence type="ECO:0000259" key="6">
    <source>
        <dbReference type="Pfam" id="PF08281"/>
    </source>
</evidence>
<dbReference type="GO" id="GO:0016987">
    <property type="term" value="F:sigma factor activity"/>
    <property type="evidence" value="ECO:0007669"/>
    <property type="project" value="UniProtKB-KW"/>
</dbReference>
<dbReference type="NCBIfam" id="TIGR02937">
    <property type="entry name" value="sigma70-ECF"/>
    <property type="match status" value="1"/>
</dbReference>
<accession>A0A085YZJ5</accession>
<dbReference type="OrthoDB" id="665981at2"/>
<comment type="similarity">
    <text evidence="1">Belongs to the sigma-70 factor family. ECF subfamily.</text>
</comment>
<dbReference type="InterPro" id="IPR036388">
    <property type="entry name" value="WH-like_DNA-bd_sf"/>
</dbReference>
<dbReference type="InterPro" id="IPR039425">
    <property type="entry name" value="RNA_pol_sigma-70-like"/>
</dbReference>
<evidence type="ECO:0000256" key="2">
    <source>
        <dbReference type="ARBA" id="ARBA00023015"/>
    </source>
</evidence>
<keyword evidence="2" id="KW-0805">Transcription regulation</keyword>
<dbReference type="InterPro" id="IPR013324">
    <property type="entry name" value="RNA_pol_sigma_r3/r4-like"/>
</dbReference>
<evidence type="ECO:0000313" key="7">
    <source>
        <dbReference type="EMBL" id="KFE97608.1"/>
    </source>
</evidence>
<dbReference type="GO" id="GO:0003677">
    <property type="term" value="F:DNA binding"/>
    <property type="evidence" value="ECO:0007669"/>
    <property type="project" value="InterPro"/>
</dbReference>
<comment type="caution">
    <text evidence="7">The sequence shown here is derived from an EMBL/GenBank/DDBJ whole genome shotgun (WGS) entry which is preliminary data.</text>
</comment>
<dbReference type="AlphaFoldDB" id="A0A085YZJ5"/>